<sequence length="286" mass="32115">DNCNVAPFLSPYRLVIVDGLLRRFEPKPGKQRFSKRAVTKSENELGEGLVSYIKQMAPTTVLVLVDDSRISRHNPLLKKLSPLAKVKTFLLLRGRGLADWIQQRVSEEGGSITSDAVSLLTELIGGNLWAMNNELLKLLLYTQGRPIGEDDVRQLVSYAQETNIFALVDAIVEGKTEIAQRMLHRLYQEGIAATYILAMITRQFRLIAQARELGSGLSRQQIQDKLGLTSNYALDKTLSQAKLYDFEHIKRAYDKLLETDLAIKTGKYNDQLALELLVAELATSRV</sequence>
<name>X1L0M3_9ZZZZ</name>
<keyword evidence="2" id="KW-0808">Transferase</keyword>
<dbReference type="PANTHER" id="PTHR34388">
    <property type="entry name" value="DNA POLYMERASE III SUBUNIT DELTA"/>
    <property type="match status" value="1"/>
</dbReference>
<dbReference type="AlphaFoldDB" id="X1L0M3"/>
<dbReference type="GO" id="GO:0003677">
    <property type="term" value="F:DNA binding"/>
    <property type="evidence" value="ECO:0007669"/>
    <property type="project" value="InterPro"/>
</dbReference>
<evidence type="ECO:0000256" key="4">
    <source>
        <dbReference type="ARBA" id="ARBA00022705"/>
    </source>
</evidence>
<dbReference type="SUPFAM" id="SSF48019">
    <property type="entry name" value="post-AAA+ oligomerization domain-like"/>
    <property type="match status" value="1"/>
</dbReference>
<dbReference type="GO" id="GO:0009360">
    <property type="term" value="C:DNA polymerase III complex"/>
    <property type="evidence" value="ECO:0007669"/>
    <property type="project" value="TreeGrafter"/>
</dbReference>
<proteinExistence type="inferred from homology"/>
<gene>
    <name evidence="9" type="ORF">S06H3_08988</name>
</gene>
<evidence type="ECO:0000256" key="1">
    <source>
        <dbReference type="ARBA" id="ARBA00012417"/>
    </source>
</evidence>
<dbReference type="InterPro" id="IPR027417">
    <property type="entry name" value="P-loop_NTPase"/>
</dbReference>
<dbReference type="Pfam" id="PF21694">
    <property type="entry name" value="DNA_pol3_delta_C"/>
    <property type="match status" value="1"/>
</dbReference>
<dbReference type="GO" id="GO:0006261">
    <property type="term" value="P:DNA-templated DNA replication"/>
    <property type="evidence" value="ECO:0007669"/>
    <property type="project" value="TreeGrafter"/>
</dbReference>
<keyword evidence="3" id="KW-0548">Nucleotidyltransferase</keyword>
<evidence type="ECO:0000256" key="3">
    <source>
        <dbReference type="ARBA" id="ARBA00022695"/>
    </source>
</evidence>
<dbReference type="EC" id="2.7.7.7" evidence="1"/>
<dbReference type="Gene3D" id="3.40.50.300">
    <property type="entry name" value="P-loop containing nucleotide triphosphate hydrolases"/>
    <property type="match status" value="1"/>
</dbReference>
<feature type="domain" description="DNA polymerase III delta subunit-like C-terminal" evidence="8">
    <location>
        <begin position="161"/>
        <end position="280"/>
    </location>
</feature>
<reference evidence="9" key="1">
    <citation type="journal article" date="2014" name="Front. Microbiol.">
        <title>High frequency of phylogenetically diverse reductive dehalogenase-homologous genes in deep subseafloor sedimentary metagenomes.</title>
        <authorList>
            <person name="Kawai M."/>
            <person name="Futagami T."/>
            <person name="Toyoda A."/>
            <person name="Takaki Y."/>
            <person name="Nishi S."/>
            <person name="Hori S."/>
            <person name="Arai W."/>
            <person name="Tsubouchi T."/>
            <person name="Morono Y."/>
            <person name="Uchiyama I."/>
            <person name="Ito T."/>
            <person name="Fujiyama A."/>
            <person name="Inagaki F."/>
            <person name="Takami H."/>
        </authorList>
    </citation>
    <scope>NUCLEOTIDE SEQUENCE</scope>
    <source>
        <strain evidence="9">Expedition CK06-06</strain>
    </source>
</reference>
<protein>
    <recommendedName>
        <fullName evidence="1">DNA-directed DNA polymerase</fullName>
        <ecNumber evidence="1">2.7.7.7</ecNumber>
    </recommendedName>
</protein>
<dbReference type="InterPro" id="IPR008921">
    <property type="entry name" value="DNA_pol3_clamp-load_cplx_C"/>
</dbReference>
<dbReference type="InterPro" id="IPR048466">
    <property type="entry name" value="DNA_pol3_delta-like_C"/>
</dbReference>
<dbReference type="PANTHER" id="PTHR34388:SF1">
    <property type="entry name" value="DNA POLYMERASE III SUBUNIT DELTA"/>
    <property type="match status" value="1"/>
</dbReference>
<accession>X1L0M3</accession>
<evidence type="ECO:0000259" key="8">
    <source>
        <dbReference type="Pfam" id="PF21694"/>
    </source>
</evidence>
<keyword evidence="4" id="KW-0235">DNA replication</keyword>
<dbReference type="CDD" id="cd18138">
    <property type="entry name" value="HLD_clamp_pol_III_delta"/>
    <property type="match status" value="1"/>
</dbReference>
<dbReference type="EMBL" id="BARV01003880">
    <property type="protein sequence ID" value="GAI12892.1"/>
    <property type="molecule type" value="Genomic_DNA"/>
</dbReference>
<organism evidence="9">
    <name type="scientific">marine sediment metagenome</name>
    <dbReference type="NCBI Taxonomy" id="412755"/>
    <lineage>
        <taxon>unclassified sequences</taxon>
        <taxon>metagenomes</taxon>
        <taxon>ecological metagenomes</taxon>
    </lineage>
</organism>
<comment type="similarity">
    <text evidence="6">Belongs to the DNA polymerase HolA subunit family.</text>
</comment>
<dbReference type="InterPro" id="IPR005790">
    <property type="entry name" value="DNA_polIII_delta"/>
</dbReference>
<dbReference type="Gene3D" id="1.10.8.60">
    <property type="match status" value="1"/>
</dbReference>
<evidence type="ECO:0000256" key="6">
    <source>
        <dbReference type="ARBA" id="ARBA00034754"/>
    </source>
</evidence>
<comment type="catalytic activity">
    <reaction evidence="7">
        <text>DNA(n) + a 2'-deoxyribonucleoside 5'-triphosphate = DNA(n+1) + diphosphate</text>
        <dbReference type="Rhea" id="RHEA:22508"/>
        <dbReference type="Rhea" id="RHEA-COMP:17339"/>
        <dbReference type="Rhea" id="RHEA-COMP:17340"/>
        <dbReference type="ChEBI" id="CHEBI:33019"/>
        <dbReference type="ChEBI" id="CHEBI:61560"/>
        <dbReference type="ChEBI" id="CHEBI:173112"/>
        <dbReference type="EC" id="2.7.7.7"/>
    </reaction>
</comment>
<dbReference type="NCBIfam" id="TIGR01128">
    <property type="entry name" value="holA"/>
    <property type="match status" value="1"/>
</dbReference>
<evidence type="ECO:0000256" key="2">
    <source>
        <dbReference type="ARBA" id="ARBA00022679"/>
    </source>
</evidence>
<evidence type="ECO:0000313" key="9">
    <source>
        <dbReference type="EMBL" id="GAI12892.1"/>
    </source>
</evidence>
<keyword evidence="5" id="KW-0239">DNA-directed DNA polymerase</keyword>
<dbReference type="Gene3D" id="1.20.272.10">
    <property type="match status" value="1"/>
</dbReference>
<comment type="caution">
    <text evidence="9">The sequence shown here is derived from an EMBL/GenBank/DDBJ whole genome shotgun (WGS) entry which is preliminary data.</text>
</comment>
<dbReference type="SUPFAM" id="SSF52540">
    <property type="entry name" value="P-loop containing nucleoside triphosphate hydrolases"/>
    <property type="match status" value="1"/>
</dbReference>
<evidence type="ECO:0000256" key="7">
    <source>
        <dbReference type="ARBA" id="ARBA00049244"/>
    </source>
</evidence>
<evidence type="ECO:0000256" key="5">
    <source>
        <dbReference type="ARBA" id="ARBA00022932"/>
    </source>
</evidence>
<feature type="non-terminal residue" evidence="9">
    <location>
        <position position="1"/>
    </location>
</feature>
<dbReference type="GO" id="GO:0003887">
    <property type="term" value="F:DNA-directed DNA polymerase activity"/>
    <property type="evidence" value="ECO:0007669"/>
    <property type="project" value="UniProtKB-KW"/>
</dbReference>